<comment type="caution">
    <text evidence="2">The sequence shown here is derived from an EMBL/GenBank/DDBJ whole genome shotgun (WGS) entry which is preliminary data.</text>
</comment>
<dbReference type="EMBL" id="BJUU01000025">
    <property type="protein sequence ID" value="GEK81332.1"/>
    <property type="molecule type" value="Genomic_DNA"/>
</dbReference>
<keyword evidence="3" id="KW-1185">Reference proteome</keyword>
<organism evidence="2 3">
    <name type="scientific">Agrococcus baldri</name>
    <dbReference type="NCBI Taxonomy" id="153730"/>
    <lineage>
        <taxon>Bacteria</taxon>
        <taxon>Bacillati</taxon>
        <taxon>Actinomycetota</taxon>
        <taxon>Actinomycetes</taxon>
        <taxon>Micrococcales</taxon>
        <taxon>Microbacteriaceae</taxon>
        <taxon>Agrococcus</taxon>
    </lineage>
</organism>
<accession>A0AA87UYK0</accession>
<dbReference type="Proteomes" id="UP000321749">
    <property type="component" value="Unassembled WGS sequence"/>
</dbReference>
<gene>
    <name evidence="2" type="ORF">ABA31_26830</name>
</gene>
<dbReference type="AlphaFoldDB" id="A0AA87UYK0"/>
<dbReference type="RefSeq" id="WP_146796695.1">
    <property type="nucleotide sequence ID" value="NZ_BJUU01000025.1"/>
</dbReference>
<evidence type="ECO:0000313" key="2">
    <source>
        <dbReference type="EMBL" id="GEK81332.1"/>
    </source>
</evidence>
<feature type="compositionally biased region" description="Low complexity" evidence="1">
    <location>
        <begin position="95"/>
        <end position="105"/>
    </location>
</feature>
<name>A0AA87UYK0_9MICO</name>
<reference evidence="2 3" key="1">
    <citation type="submission" date="2019-07" db="EMBL/GenBank/DDBJ databases">
        <title>Whole genome shotgun sequence of Agrococcus baldri NBRC 103055.</title>
        <authorList>
            <person name="Hosoyama A."/>
            <person name="Uohara A."/>
            <person name="Ohji S."/>
            <person name="Ichikawa N."/>
        </authorList>
    </citation>
    <scope>NUCLEOTIDE SEQUENCE [LARGE SCALE GENOMIC DNA]</scope>
    <source>
        <strain evidence="2 3">NBRC 103055</strain>
    </source>
</reference>
<feature type="region of interest" description="Disordered" evidence="1">
    <location>
        <begin position="67"/>
        <end position="118"/>
    </location>
</feature>
<sequence>MNDERMPRGPGMDDAFKARMRQGLSTMAVRERMRERARTRAIAGGALAAVVVATAAVFGIQALGGDAERDQAAPPTPTATETTPPEGFEPPPASEAPEPMQTGQPGPTPPPGFEGVAAGEPQVLDAYDCGAADTECGDAGAAGGPQIERYFDAYVLCRGSGSVLYGESVWIDCTEHEPGTGWAQLRVPDVVGDGDPQFTATGDFDGELATVDAGRAPAGGTGAERVTAYLDCNGFGRERVTVGGTVFDCGQGGDLVVEQFGAWGVPVAPGSFAPAITVEGGEAPVIVRWLEER</sequence>
<proteinExistence type="predicted"/>
<evidence type="ECO:0000313" key="3">
    <source>
        <dbReference type="Proteomes" id="UP000321749"/>
    </source>
</evidence>
<evidence type="ECO:0000256" key="1">
    <source>
        <dbReference type="SAM" id="MobiDB-lite"/>
    </source>
</evidence>
<protein>
    <submittedName>
        <fullName evidence="2">Uncharacterized protein</fullName>
    </submittedName>
</protein>